<evidence type="ECO:0000313" key="1">
    <source>
        <dbReference type="EMBL" id="KAG0427674.1"/>
    </source>
</evidence>
<reference evidence="1 2" key="1">
    <citation type="journal article" date="2020" name="Cell">
        <title>Large-Scale Comparative Analyses of Tick Genomes Elucidate Their Genetic Diversity and Vector Capacities.</title>
        <authorList>
            <consortium name="Tick Genome and Microbiome Consortium (TIGMIC)"/>
            <person name="Jia N."/>
            <person name="Wang J."/>
            <person name="Shi W."/>
            <person name="Du L."/>
            <person name="Sun Y."/>
            <person name="Zhan W."/>
            <person name="Jiang J.F."/>
            <person name="Wang Q."/>
            <person name="Zhang B."/>
            <person name="Ji P."/>
            <person name="Bell-Sakyi L."/>
            <person name="Cui X.M."/>
            <person name="Yuan T.T."/>
            <person name="Jiang B.G."/>
            <person name="Yang W.F."/>
            <person name="Lam T.T."/>
            <person name="Chang Q.C."/>
            <person name="Ding S.J."/>
            <person name="Wang X.J."/>
            <person name="Zhu J.G."/>
            <person name="Ruan X.D."/>
            <person name="Zhao L."/>
            <person name="Wei J.T."/>
            <person name="Ye R.Z."/>
            <person name="Que T.C."/>
            <person name="Du C.H."/>
            <person name="Zhou Y.H."/>
            <person name="Cheng J.X."/>
            <person name="Dai P.F."/>
            <person name="Guo W.B."/>
            <person name="Han X.H."/>
            <person name="Huang E.J."/>
            <person name="Li L.F."/>
            <person name="Wei W."/>
            <person name="Gao Y.C."/>
            <person name="Liu J.Z."/>
            <person name="Shao H.Z."/>
            <person name="Wang X."/>
            <person name="Wang C.C."/>
            <person name="Yang T.C."/>
            <person name="Huo Q.B."/>
            <person name="Li W."/>
            <person name="Chen H.Y."/>
            <person name="Chen S.E."/>
            <person name="Zhou L.G."/>
            <person name="Ni X.B."/>
            <person name="Tian J.H."/>
            <person name="Sheng Y."/>
            <person name="Liu T."/>
            <person name="Pan Y.S."/>
            <person name="Xia L.Y."/>
            <person name="Li J."/>
            <person name="Zhao F."/>
            <person name="Cao W.C."/>
        </authorList>
    </citation>
    <scope>NUCLEOTIDE SEQUENCE [LARGE SCALE GENOMIC DNA]</scope>
    <source>
        <strain evidence="1">Iper-2018</strain>
    </source>
</reference>
<gene>
    <name evidence="1" type="ORF">HPB47_025287</name>
</gene>
<dbReference type="EMBL" id="JABSTQ010009601">
    <property type="protein sequence ID" value="KAG0427674.1"/>
    <property type="molecule type" value="Genomic_DNA"/>
</dbReference>
<protein>
    <submittedName>
        <fullName evidence="1">Uncharacterized protein</fullName>
    </submittedName>
</protein>
<sequence length="1242" mass="136494">MRGLLSWDVKATGTDLSSAEKTCLSVKVSAGPHNELLIQHSTESLALEVLLNPEVSTFRQCFQNMMLSGTTHKHVIHAGYAFGGSGDWILRDGVFSCHDLESALHDPEVEQALRKQRFHTLHVHCSPEGSWRQPPVGVSLNPPDIVDQLAGSNHLLSCLDTVLTSPPLTSLLPSSSVVGNIRFRRPTMYVFPGGQGDCALFGVTGFTLLVDGGFARKPCFWEFVRHLDRLDSVLVTRFNQFNSCGLTALAQRKALERVYPQVGHVFCNAVKSPSDEELQKDRDQLLHPLTLYHKVGHGTLEMYVLSPGRANDEDSSVCVLLVWRPAKVSEPVTRILLPGSATQSVIFEGLKKLSHLSVLKSRAVTAETRIGLKKPKVQEKPVRAASVPPRPGVARRATGKVESPSPSPTPPEKPKATSKVKANKPVEHIAKRQVEEQKKTAHKAAKKEPKKTAIDKIAEQVDEKKEDKLSVKDETTAIENMIDKNNIVESLSKKDQDDILDKELTNLITDKTLEKTKGEARKVDTTEPGDRHKPTEKASAKREVKKVTQPKPTAKSKGAKDVTNKKTVEAKAVARKAIEPTKAKPRPAVTPPTKPLVRDSRSKSPASSASSSPKHAPSKPTHERPVRSVRGGARTAKQALAALEGAVDVALSKAGEKPTAQVKPDKRIELVSQSADESSTSREAIEEKEATEATKEEKPSFEGVGTSESHKETIESDQLEEPLPEALDKLHVQEQLSVIGSEDVKQDIPAVRDVQETASRPIEDAAPDDGQEAMEYVEEGSRDALESESAERRLNGHDIRPVEGEEERNVTHVTQVRQVVYHPSSSSEMHFPMGYPAEETCLPPEGSDPQTILQFMAAQTKQAAKEMLEEQPLYEEDEECAMEQSLTSDASPLVEEPVFAKTLQPDYPELVELSGGNTPSEPPSPRSPFDSRTKHNGESTSSVQRMVVIEESEAPSSPSRTHIHRITRRVVEGPVTEIQETWTLQGDVAGLQALPEASSRILLGSVQQSETSFEPRDGATRDSTRDQVWQELPRAEQDIVQQASWKTTVVETRHVPVPGDSASADSHDNGVTAFRGAPEERNGNRGGAPFNIDDWGEPLGLPVLPEPPRSYDTLSSKTSRTKKAQQGDVVYVDLTYVPHHGDPAYCDVEFFNRVRARYYVLSGTSPSQDVLNALLEAKRGWDDPDVPVTVIPTYETDALCYWIALNQKALEEQKIDVAPSASRCTINLQDHESSCAAYRLEF</sequence>
<comment type="caution">
    <text evidence="1">The sequence shown here is derived from an EMBL/GenBank/DDBJ whole genome shotgun (WGS) entry which is preliminary data.</text>
</comment>
<name>A0AC60Q2L4_IXOPE</name>
<accession>A0AC60Q2L4</accession>
<organism evidence="1 2">
    <name type="scientific">Ixodes persulcatus</name>
    <name type="common">Taiga tick</name>
    <dbReference type="NCBI Taxonomy" id="34615"/>
    <lineage>
        <taxon>Eukaryota</taxon>
        <taxon>Metazoa</taxon>
        <taxon>Ecdysozoa</taxon>
        <taxon>Arthropoda</taxon>
        <taxon>Chelicerata</taxon>
        <taxon>Arachnida</taxon>
        <taxon>Acari</taxon>
        <taxon>Parasitiformes</taxon>
        <taxon>Ixodida</taxon>
        <taxon>Ixodoidea</taxon>
        <taxon>Ixodidae</taxon>
        <taxon>Ixodinae</taxon>
        <taxon>Ixodes</taxon>
    </lineage>
</organism>
<dbReference type="Proteomes" id="UP000805193">
    <property type="component" value="Unassembled WGS sequence"/>
</dbReference>
<evidence type="ECO:0000313" key="2">
    <source>
        <dbReference type="Proteomes" id="UP000805193"/>
    </source>
</evidence>
<proteinExistence type="predicted"/>
<keyword evidence="2" id="KW-1185">Reference proteome</keyword>